<name>A0A951QFL3_9CYAN</name>
<comment type="caution">
    <text evidence="1">The sequence shown here is derived from an EMBL/GenBank/DDBJ whole genome shotgun (WGS) entry which is preliminary data.</text>
</comment>
<dbReference type="EMBL" id="JAHHHD010000029">
    <property type="protein sequence ID" value="MBW4661074.1"/>
    <property type="molecule type" value="Genomic_DNA"/>
</dbReference>
<sequence length="236" mass="26550">MDYGNTIIRNTAAAHSPAIDTKAQEWGSVDADILTYLSDVQRLEEFANAAQDAEQISGYLEPFLENARTYFESMQKVSEGQVEWTELRKKFGSTVAKSIAKIRKLNAEFGSEMETIDAQDRATMLKIDQKRQHAIAEVAADLNQALQLEVFRHQNKISSIELRDRANQQRQVLQQTLREKRQALMDRAKNGSRLNSAPADRIPVEVHQSGGAQRSGISASGQPGFWGRLWNSFGKR</sequence>
<dbReference type="Proteomes" id="UP000757435">
    <property type="component" value="Unassembled WGS sequence"/>
</dbReference>
<reference evidence="1" key="2">
    <citation type="journal article" date="2022" name="Microbiol. Resour. Announc.">
        <title>Metagenome Sequencing to Explore Phylogenomics of Terrestrial Cyanobacteria.</title>
        <authorList>
            <person name="Ward R.D."/>
            <person name="Stajich J.E."/>
            <person name="Johansen J.R."/>
            <person name="Huntemann M."/>
            <person name="Clum A."/>
            <person name="Foster B."/>
            <person name="Foster B."/>
            <person name="Roux S."/>
            <person name="Palaniappan K."/>
            <person name="Varghese N."/>
            <person name="Mukherjee S."/>
            <person name="Reddy T.B.K."/>
            <person name="Daum C."/>
            <person name="Copeland A."/>
            <person name="Chen I.A."/>
            <person name="Ivanova N.N."/>
            <person name="Kyrpides N.C."/>
            <person name="Shapiro N."/>
            <person name="Eloe-Fadrosh E.A."/>
            <person name="Pietrasiak N."/>
        </authorList>
    </citation>
    <scope>NUCLEOTIDE SEQUENCE</scope>
    <source>
        <strain evidence="1">UHER 2000/2452</strain>
    </source>
</reference>
<gene>
    <name evidence="1" type="ORF">KME15_20560</name>
</gene>
<proteinExistence type="predicted"/>
<dbReference type="AlphaFoldDB" id="A0A951QFL3"/>
<evidence type="ECO:0000313" key="2">
    <source>
        <dbReference type="Proteomes" id="UP000757435"/>
    </source>
</evidence>
<protein>
    <submittedName>
        <fullName evidence="1">Uncharacterized protein</fullName>
    </submittedName>
</protein>
<organism evidence="1 2">
    <name type="scientific">Drouetiella hepatica Uher 2000/2452</name>
    <dbReference type="NCBI Taxonomy" id="904376"/>
    <lineage>
        <taxon>Bacteria</taxon>
        <taxon>Bacillati</taxon>
        <taxon>Cyanobacteriota</taxon>
        <taxon>Cyanophyceae</taxon>
        <taxon>Oculatellales</taxon>
        <taxon>Oculatellaceae</taxon>
        <taxon>Drouetiella</taxon>
    </lineage>
</organism>
<reference evidence="1" key="1">
    <citation type="submission" date="2021-05" db="EMBL/GenBank/DDBJ databases">
        <authorList>
            <person name="Pietrasiak N."/>
            <person name="Ward R."/>
            <person name="Stajich J.E."/>
            <person name="Kurbessoian T."/>
        </authorList>
    </citation>
    <scope>NUCLEOTIDE SEQUENCE</scope>
    <source>
        <strain evidence="1">UHER 2000/2452</strain>
    </source>
</reference>
<evidence type="ECO:0000313" key="1">
    <source>
        <dbReference type="EMBL" id="MBW4661074.1"/>
    </source>
</evidence>
<accession>A0A951QFL3</accession>